<comment type="caution">
    <text evidence="4">The sequence shown here is derived from an EMBL/GenBank/DDBJ whole genome shotgun (WGS) entry which is preliminary data.</text>
</comment>
<proteinExistence type="predicted"/>
<dbReference type="EMBL" id="JAWWNJ010000026">
    <property type="protein sequence ID" value="KAK7030083.1"/>
    <property type="molecule type" value="Genomic_DNA"/>
</dbReference>
<organism evidence="4 5">
    <name type="scientific">Favolaschia claudopus</name>
    <dbReference type="NCBI Taxonomy" id="2862362"/>
    <lineage>
        <taxon>Eukaryota</taxon>
        <taxon>Fungi</taxon>
        <taxon>Dikarya</taxon>
        <taxon>Basidiomycota</taxon>
        <taxon>Agaricomycotina</taxon>
        <taxon>Agaricomycetes</taxon>
        <taxon>Agaricomycetidae</taxon>
        <taxon>Agaricales</taxon>
        <taxon>Marasmiineae</taxon>
        <taxon>Mycenaceae</taxon>
        <taxon>Favolaschia</taxon>
    </lineage>
</organism>
<feature type="compositionally biased region" description="Polar residues" evidence="2">
    <location>
        <begin position="26"/>
        <end position="43"/>
    </location>
</feature>
<dbReference type="GO" id="GO:0006355">
    <property type="term" value="P:regulation of DNA-templated transcription"/>
    <property type="evidence" value="ECO:0007669"/>
    <property type="project" value="InterPro"/>
</dbReference>
<evidence type="ECO:0000256" key="1">
    <source>
        <dbReference type="PROSITE-ProRule" id="PRU00094"/>
    </source>
</evidence>
<reference evidence="4 5" key="1">
    <citation type="journal article" date="2024" name="J Genomics">
        <title>Draft genome sequencing and assembly of Favolaschia claudopus CIRM-BRFM 2984 isolated from oak limbs.</title>
        <authorList>
            <person name="Navarro D."/>
            <person name="Drula E."/>
            <person name="Chaduli D."/>
            <person name="Cazenave R."/>
            <person name="Ahrendt S."/>
            <person name="Wang J."/>
            <person name="Lipzen A."/>
            <person name="Daum C."/>
            <person name="Barry K."/>
            <person name="Grigoriev I.V."/>
            <person name="Favel A."/>
            <person name="Rosso M.N."/>
            <person name="Martin F."/>
        </authorList>
    </citation>
    <scope>NUCLEOTIDE SEQUENCE [LARGE SCALE GENOMIC DNA]</scope>
    <source>
        <strain evidence="4 5">CIRM-BRFM 2984</strain>
    </source>
</reference>
<accession>A0AAW0BTJ6</accession>
<keyword evidence="1" id="KW-0863">Zinc-finger</keyword>
<dbReference type="Proteomes" id="UP001362999">
    <property type="component" value="Unassembled WGS sequence"/>
</dbReference>
<keyword evidence="1" id="KW-0862">Zinc</keyword>
<evidence type="ECO:0000256" key="2">
    <source>
        <dbReference type="SAM" id="MobiDB-lite"/>
    </source>
</evidence>
<dbReference type="InterPro" id="IPR000679">
    <property type="entry name" value="Znf_GATA"/>
</dbReference>
<dbReference type="PROSITE" id="PS50114">
    <property type="entry name" value="GATA_ZN_FINGER_2"/>
    <property type="match status" value="1"/>
</dbReference>
<dbReference type="Gene3D" id="3.30.50.10">
    <property type="entry name" value="Erythroid Transcription Factor GATA-1, subunit A"/>
    <property type="match status" value="1"/>
</dbReference>
<feature type="region of interest" description="Disordered" evidence="2">
    <location>
        <begin position="397"/>
        <end position="421"/>
    </location>
</feature>
<evidence type="ECO:0000313" key="4">
    <source>
        <dbReference type="EMBL" id="KAK7030083.1"/>
    </source>
</evidence>
<dbReference type="InterPro" id="IPR013088">
    <property type="entry name" value="Znf_NHR/GATA"/>
</dbReference>
<sequence>MNSPDPPSAKSSIKGKDPQCDCADSGRTTTPSTRNDSQSSHEATSVEVVVVTDVPRHANDATLPLSPPLPGTTLAVVAVPVATTARYDVGFLSTPSSPSPSSPVDREVVDSNAAAIEEHARAMFVRLIPYIPVERLHAMLDNVASQSQQLQSAAPNSFNTFTSTDVPGRYNGLDIFAPNDYPMIQYSGTLSEMLKDPNYPVASGHRLALTTSEPPVSPSRIDLLMDPNFPLAAGHRNTLNDFFVSESTSDPHFTDGHQDAVTPCWGEYDTNALSWRQVPSSASRAHRAQDTARERSASPRASTSNVTSSTLSLTRHRSSPYSARSSYDAGSSSRNDGPAERGYLGFAQNQQAYSFMEFDVYPVGMVSGSAPSLPHGDSHNAFSGNIFDARDALVSHSSGIKGKEPARSKQRKPRQCANRDCRTTQSPIWRTNPYNTAQRFCNACGQRIRAQYKREREDSSGGEGSNV</sequence>
<evidence type="ECO:0000313" key="5">
    <source>
        <dbReference type="Proteomes" id="UP001362999"/>
    </source>
</evidence>
<feature type="compositionally biased region" description="Low complexity" evidence="2">
    <location>
        <begin position="302"/>
        <end position="334"/>
    </location>
</feature>
<dbReference type="AlphaFoldDB" id="A0AAW0BTJ6"/>
<dbReference type="GO" id="GO:0043565">
    <property type="term" value="F:sequence-specific DNA binding"/>
    <property type="evidence" value="ECO:0007669"/>
    <property type="project" value="InterPro"/>
</dbReference>
<keyword evidence="5" id="KW-1185">Reference proteome</keyword>
<feature type="region of interest" description="Disordered" evidence="2">
    <location>
        <begin position="277"/>
        <end position="342"/>
    </location>
</feature>
<feature type="domain" description="GATA-type" evidence="3">
    <location>
        <begin position="420"/>
        <end position="445"/>
    </location>
</feature>
<dbReference type="SMART" id="SM00401">
    <property type="entry name" value="ZnF_GATA"/>
    <property type="match status" value="1"/>
</dbReference>
<dbReference type="GO" id="GO:0008270">
    <property type="term" value="F:zinc ion binding"/>
    <property type="evidence" value="ECO:0007669"/>
    <property type="project" value="UniProtKB-KW"/>
</dbReference>
<evidence type="ECO:0000259" key="3">
    <source>
        <dbReference type="PROSITE" id="PS50114"/>
    </source>
</evidence>
<protein>
    <recommendedName>
        <fullName evidence="3">GATA-type domain-containing protein</fullName>
    </recommendedName>
</protein>
<dbReference type="SUPFAM" id="SSF57716">
    <property type="entry name" value="Glucocorticoid receptor-like (DNA-binding domain)"/>
    <property type="match status" value="1"/>
</dbReference>
<gene>
    <name evidence="4" type="ORF">R3P38DRAFT_893422</name>
</gene>
<name>A0AAW0BTJ6_9AGAR</name>
<feature type="compositionally biased region" description="Basic and acidic residues" evidence="2">
    <location>
        <begin position="287"/>
        <end position="297"/>
    </location>
</feature>
<keyword evidence="1" id="KW-0479">Metal-binding</keyword>
<feature type="region of interest" description="Disordered" evidence="2">
    <location>
        <begin position="1"/>
        <end position="46"/>
    </location>
</feature>